<dbReference type="OrthoDB" id="4948765at2759"/>
<dbReference type="RefSeq" id="XP_044715205.1">
    <property type="nucleotide sequence ID" value="XM_044869652.1"/>
</dbReference>
<dbReference type="GeneID" id="68360310"/>
<evidence type="ECO:0000313" key="3">
    <source>
        <dbReference type="Proteomes" id="UP000824596"/>
    </source>
</evidence>
<comment type="caution">
    <text evidence="2">The sequence shown here is derived from an EMBL/GenBank/DDBJ whole genome shotgun (WGS) entry which is preliminary data.</text>
</comment>
<evidence type="ECO:0000259" key="1">
    <source>
        <dbReference type="Pfam" id="PF07727"/>
    </source>
</evidence>
<gene>
    <name evidence="2" type="ORF">HRG_11182</name>
</gene>
<organism evidence="2 3">
    <name type="scientific">Hirsutella rhossiliensis</name>
    <dbReference type="NCBI Taxonomy" id="111463"/>
    <lineage>
        <taxon>Eukaryota</taxon>
        <taxon>Fungi</taxon>
        <taxon>Dikarya</taxon>
        <taxon>Ascomycota</taxon>
        <taxon>Pezizomycotina</taxon>
        <taxon>Sordariomycetes</taxon>
        <taxon>Hypocreomycetidae</taxon>
        <taxon>Hypocreales</taxon>
        <taxon>Ophiocordycipitaceae</taxon>
        <taxon>Hirsutella</taxon>
    </lineage>
</organism>
<feature type="domain" description="Reverse transcriptase Ty1/copia-type" evidence="1">
    <location>
        <begin position="26"/>
        <end position="177"/>
    </location>
</feature>
<keyword evidence="2" id="KW-0695">RNA-directed DNA polymerase</keyword>
<name>A0A9P8SCL4_9HYPO</name>
<dbReference type="Pfam" id="PF07727">
    <property type="entry name" value="RVT_2"/>
    <property type="match status" value="1"/>
</dbReference>
<evidence type="ECO:0000313" key="2">
    <source>
        <dbReference type="EMBL" id="KAH0957691.1"/>
    </source>
</evidence>
<dbReference type="EMBL" id="JAIZPD010000019">
    <property type="protein sequence ID" value="KAH0957691.1"/>
    <property type="molecule type" value="Genomic_DNA"/>
</dbReference>
<dbReference type="AlphaFoldDB" id="A0A9P8SCL4"/>
<keyword evidence="2" id="KW-0548">Nucleotidyltransferase</keyword>
<dbReference type="GO" id="GO:0003964">
    <property type="term" value="F:RNA-directed DNA polymerase activity"/>
    <property type="evidence" value="ECO:0007669"/>
    <property type="project" value="UniProtKB-KW"/>
</dbReference>
<protein>
    <submittedName>
        <fullName evidence="2">Reverse transcriptase (RNA-dependent DNA polymerase) domain-containing protein</fullName>
    </submittedName>
</protein>
<accession>A0A9P8SCL4</accession>
<reference evidence="2" key="1">
    <citation type="submission" date="2021-09" db="EMBL/GenBank/DDBJ databases">
        <title>A high-quality genome of the endoparasitic fungus Hirsutella rhossiliensis with a comparison of Hirsutella genomes reveals transposable elements contributing to genome size variation.</title>
        <authorList>
            <person name="Lin R."/>
            <person name="Jiao Y."/>
            <person name="Sun X."/>
            <person name="Ling J."/>
            <person name="Xie B."/>
            <person name="Cheng X."/>
        </authorList>
    </citation>
    <scope>NUCLEOTIDE SEQUENCE</scope>
    <source>
        <strain evidence="2">HR02</strain>
    </source>
</reference>
<proteinExistence type="predicted"/>
<dbReference type="InterPro" id="IPR013103">
    <property type="entry name" value="RVT_2"/>
</dbReference>
<keyword evidence="2" id="KW-0808">Transferase</keyword>
<keyword evidence="3" id="KW-1185">Reference proteome</keyword>
<sequence length="211" mass="24124">MTHGNYRIFRSRMVREVKGINTKPYEKSRLVIQGHNDFEKTTLLTQSPTIQRVSQRLILAIAPGLLQNYGITLSLRDITQAYPQSQTKLSRTILTYLPTELQGKYPNGTIIRVIKPLYGIAEAGVHWFRTYQQHHLEKLDMSTSTYDSCLLISNTGPDTLGIVGMQTDDTLILGTNNFSTREEEELQRQNFVPSPRLTSHTEQRLTLMVQD</sequence>
<dbReference type="Proteomes" id="UP000824596">
    <property type="component" value="Unassembled WGS sequence"/>
</dbReference>